<dbReference type="Pfam" id="PF06224">
    <property type="entry name" value="AlkZ-like"/>
    <property type="match status" value="1"/>
</dbReference>
<comment type="caution">
    <text evidence="1">The sequence shown here is derived from an EMBL/GenBank/DDBJ whole genome shotgun (WGS) entry which is preliminary data.</text>
</comment>
<dbReference type="RefSeq" id="WP_044645602.1">
    <property type="nucleotide sequence ID" value="NZ_JTHP01000010.1"/>
</dbReference>
<accession>A0A0D7X895</accession>
<dbReference type="PANTHER" id="PTHR30528">
    <property type="entry name" value="CYTOPLASMIC PROTEIN"/>
    <property type="match status" value="1"/>
</dbReference>
<dbReference type="PATRIC" id="fig|159743.3.peg.1714"/>
<gene>
    <name evidence="1" type="ORF">QD47_07805</name>
</gene>
<dbReference type="PANTHER" id="PTHR30528:SF0">
    <property type="entry name" value="CYTOPLASMIC PROTEIN"/>
    <property type="match status" value="1"/>
</dbReference>
<name>A0A0D7X895_9BACL</name>
<dbReference type="Proteomes" id="UP000032534">
    <property type="component" value="Unassembled WGS sequence"/>
</dbReference>
<protein>
    <recommendedName>
        <fullName evidence="3">Winged helix-turn-helix domain-containing protein</fullName>
    </recommendedName>
</protein>
<sequence length="402" mass="47075">MEEIQVSQEEMRAYLLAYQGLTSLKPLADEVVIVDFIKKVGCIQYDPLNMVGRNPDLMLQSRFTNYDPVILEHLLYGKQKLIDGWDKMMSIYSVEDWPFFQRLRASKVREMEGILAYRQSLEAIQYVDEVKAFIESHGPASPLKLDLGNAKNGRWGHGKLSSAAMDYMWNAGTLSVKEKKNTQKIYDLTEKLLPKEILDQIDPFENDHDFYKWYFKRRIGGIGAYWDRNGGGWLGHFVSDKPLRTKILHELFEEGELSKVKVAGIKETFYMKTEDVTFYNHMKSDFNKTVHFLAPLDNLLWDRKLIKDLFHFEYSWEVYRPVSMRKYGYYVLPVLYGNQLVARFEPDMHRGTEPLRIKNWWWEEGYEVTDAVVESVREALQAFCSYLKADGLSQDSSLKIIQ</sequence>
<evidence type="ECO:0000313" key="2">
    <source>
        <dbReference type="Proteomes" id="UP000032534"/>
    </source>
</evidence>
<keyword evidence="2" id="KW-1185">Reference proteome</keyword>
<evidence type="ECO:0000313" key="1">
    <source>
        <dbReference type="EMBL" id="KJD46252.1"/>
    </source>
</evidence>
<evidence type="ECO:0008006" key="3">
    <source>
        <dbReference type="Google" id="ProtNLM"/>
    </source>
</evidence>
<dbReference type="EMBL" id="JTHP01000010">
    <property type="protein sequence ID" value="KJD46252.1"/>
    <property type="molecule type" value="Genomic_DNA"/>
</dbReference>
<dbReference type="AlphaFoldDB" id="A0A0D7X895"/>
<reference evidence="1 2" key="1">
    <citation type="submission" date="2014-11" db="EMBL/GenBank/DDBJ databases">
        <title>Draft Genome Sequences of Paenibacillus polymyxa NRRL B-30509 and Paenibacillus terrae NRRL B-30644, Strains from a Poultry Environment that Produce Tridecaptin A and Paenicidins.</title>
        <authorList>
            <person name="van Belkum M.J."/>
            <person name="Lohans C.T."/>
            <person name="Vederas J.C."/>
        </authorList>
    </citation>
    <scope>NUCLEOTIDE SEQUENCE [LARGE SCALE GENOMIC DNA]</scope>
    <source>
        <strain evidence="1 2">NRRL B-30644</strain>
    </source>
</reference>
<dbReference type="InterPro" id="IPR009351">
    <property type="entry name" value="AlkZ-like"/>
</dbReference>
<proteinExistence type="predicted"/>
<dbReference type="OrthoDB" id="9787207at2"/>
<organism evidence="1 2">
    <name type="scientific">Paenibacillus terrae</name>
    <dbReference type="NCBI Taxonomy" id="159743"/>
    <lineage>
        <taxon>Bacteria</taxon>
        <taxon>Bacillati</taxon>
        <taxon>Bacillota</taxon>
        <taxon>Bacilli</taxon>
        <taxon>Bacillales</taxon>
        <taxon>Paenibacillaceae</taxon>
        <taxon>Paenibacillus</taxon>
    </lineage>
</organism>